<feature type="non-terminal residue" evidence="1">
    <location>
        <position position="1"/>
    </location>
</feature>
<dbReference type="Gramene" id="OE9A104904T1">
    <property type="protein sequence ID" value="OE9A104904C1"/>
    <property type="gene ID" value="OE9A104904"/>
</dbReference>
<keyword evidence="2" id="KW-1185">Reference proteome</keyword>
<evidence type="ECO:0000313" key="2">
    <source>
        <dbReference type="Proteomes" id="UP000594638"/>
    </source>
</evidence>
<accession>A0A8S0UE76</accession>
<dbReference type="AlphaFoldDB" id="A0A8S0UE76"/>
<organism evidence="1 2">
    <name type="scientific">Olea europaea subsp. europaea</name>
    <dbReference type="NCBI Taxonomy" id="158383"/>
    <lineage>
        <taxon>Eukaryota</taxon>
        <taxon>Viridiplantae</taxon>
        <taxon>Streptophyta</taxon>
        <taxon>Embryophyta</taxon>
        <taxon>Tracheophyta</taxon>
        <taxon>Spermatophyta</taxon>
        <taxon>Magnoliopsida</taxon>
        <taxon>eudicotyledons</taxon>
        <taxon>Gunneridae</taxon>
        <taxon>Pentapetalae</taxon>
        <taxon>asterids</taxon>
        <taxon>lamiids</taxon>
        <taxon>Lamiales</taxon>
        <taxon>Oleaceae</taxon>
        <taxon>Oleeae</taxon>
        <taxon>Olea</taxon>
    </lineage>
</organism>
<evidence type="ECO:0000313" key="1">
    <source>
        <dbReference type="EMBL" id="CAA3017796.1"/>
    </source>
</evidence>
<reference evidence="1 2" key="1">
    <citation type="submission" date="2019-12" db="EMBL/GenBank/DDBJ databases">
        <authorList>
            <person name="Alioto T."/>
            <person name="Alioto T."/>
            <person name="Gomez Garrido J."/>
        </authorList>
    </citation>
    <scope>NUCLEOTIDE SEQUENCE [LARGE SCALE GENOMIC DNA]</scope>
</reference>
<gene>
    <name evidence="1" type="ORF">OLEA9_A104904</name>
</gene>
<dbReference type="EMBL" id="CACTIH010007742">
    <property type="protein sequence ID" value="CAA3017796.1"/>
    <property type="molecule type" value="Genomic_DNA"/>
</dbReference>
<name>A0A8S0UE76_OLEEU</name>
<protein>
    <submittedName>
        <fullName evidence="1">Uncharacterized protein</fullName>
    </submittedName>
</protein>
<proteinExistence type="predicted"/>
<dbReference type="Proteomes" id="UP000594638">
    <property type="component" value="Unassembled WGS sequence"/>
</dbReference>
<sequence length="110" mass="12296">DQRSSKPDQVFHSAYAFFPFSEPVAREEVFEAGCTDLGILFSGTVREEMGSVFHSTYAFFPIPEPVATEVLFEAGKLICGFRFQLIFEVEMGCCLAGVPQKWVAFKWAGL</sequence>
<comment type="caution">
    <text evidence="1">The sequence shown here is derived from an EMBL/GenBank/DDBJ whole genome shotgun (WGS) entry which is preliminary data.</text>
</comment>